<keyword evidence="5" id="KW-1185">Reference proteome</keyword>
<comment type="similarity">
    <text evidence="1 3">Belongs to the TBCA family.</text>
</comment>
<keyword evidence="3" id="KW-0963">Cytoplasm</keyword>
<keyword evidence="3" id="KW-0206">Cytoskeleton</keyword>
<dbReference type="Proteomes" id="UP001221142">
    <property type="component" value="Unassembled WGS sequence"/>
</dbReference>
<comment type="caution">
    <text evidence="4">The sequence shown here is derived from an EMBL/GenBank/DDBJ whole genome shotgun (WGS) entry which is preliminary data.</text>
</comment>
<dbReference type="PANTHER" id="PTHR21500">
    <property type="entry name" value="TUBULIN-SPECIFIC CHAPERONE A"/>
    <property type="match status" value="1"/>
</dbReference>
<sequence length="113" mass="12721">MSADDLATLRRQLKIKTGAASRLNKEHGMYQKEAADLKIKKDKLRADGAEEWDIKNAGKMEDESYKMIQDTADRLAKAYGELRDLVVSAKKQPGITDDEVFHKAEEILEEAAL</sequence>
<gene>
    <name evidence="4" type="ORF">FB45DRAFT_778569</name>
</gene>
<organism evidence="4 5">
    <name type="scientific">Roridomyces roridus</name>
    <dbReference type="NCBI Taxonomy" id="1738132"/>
    <lineage>
        <taxon>Eukaryota</taxon>
        <taxon>Fungi</taxon>
        <taxon>Dikarya</taxon>
        <taxon>Basidiomycota</taxon>
        <taxon>Agaricomycotina</taxon>
        <taxon>Agaricomycetes</taxon>
        <taxon>Agaricomycetidae</taxon>
        <taxon>Agaricales</taxon>
        <taxon>Marasmiineae</taxon>
        <taxon>Mycenaceae</taxon>
        <taxon>Roridomyces</taxon>
    </lineage>
</organism>
<evidence type="ECO:0000256" key="3">
    <source>
        <dbReference type="RuleBase" id="RU364030"/>
    </source>
</evidence>
<dbReference type="GO" id="GO:0048487">
    <property type="term" value="F:beta-tubulin binding"/>
    <property type="evidence" value="ECO:0007669"/>
    <property type="project" value="InterPro"/>
</dbReference>
<proteinExistence type="inferred from homology"/>
<evidence type="ECO:0000313" key="5">
    <source>
        <dbReference type="Proteomes" id="UP001221142"/>
    </source>
</evidence>
<dbReference type="Pfam" id="PF02970">
    <property type="entry name" value="TBCA"/>
    <property type="match status" value="1"/>
</dbReference>
<dbReference type="InterPro" id="IPR004226">
    <property type="entry name" value="TBCA"/>
</dbReference>
<keyword evidence="3" id="KW-0493">Microtubule</keyword>
<dbReference type="Gene3D" id="1.20.58.90">
    <property type="match status" value="1"/>
</dbReference>
<dbReference type="PANTHER" id="PTHR21500:SF0">
    <property type="entry name" value="TUBULIN-SPECIFIC CHAPERONE A"/>
    <property type="match status" value="1"/>
</dbReference>
<evidence type="ECO:0000313" key="4">
    <source>
        <dbReference type="EMBL" id="KAJ7601301.1"/>
    </source>
</evidence>
<evidence type="ECO:0000256" key="2">
    <source>
        <dbReference type="ARBA" id="ARBA00023186"/>
    </source>
</evidence>
<dbReference type="InterPro" id="IPR036126">
    <property type="entry name" value="TBCA_sf"/>
</dbReference>
<name>A0AAD7AWN4_9AGAR</name>
<keyword evidence="2 3" id="KW-0143">Chaperone</keyword>
<dbReference type="GO" id="GO:0007021">
    <property type="term" value="P:tubulin complex assembly"/>
    <property type="evidence" value="ECO:0007669"/>
    <property type="project" value="UniProtKB-UniRule"/>
</dbReference>
<dbReference type="EMBL" id="JARKIF010000501">
    <property type="protein sequence ID" value="KAJ7601301.1"/>
    <property type="molecule type" value="Genomic_DNA"/>
</dbReference>
<reference evidence="4" key="1">
    <citation type="submission" date="2023-03" db="EMBL/GenBank/DDBJ databases">
        <title>Massive genome expansion in bonnet fungi (Mycena s.s.) driven by repeated elements and novel gene families across ecological guilds.</title>
        <authorList>
            <consortium name="Lawrence Berkeley National Laboratory"/>
            <person name="Harder C.B."/>
            <person name="Miyauchi S."/>
            <person name="Viragh M."/>
            <person name="Kuo A."/>
            <person name="Thoen E."/>
            <person name="Andreopoulos B."/>
            <person name="Lu D."/>
            <person name="Skrede I."/>
            <person name="Drula E."/>
            <person name="Henrissat B."/>
            <person name="Morin E."/>
            <person name="Kohler A."/>
            <person name="Barry K."/>
            <person name="LaButti K."/>
            <person name="Morin E."/>
            <person name="Salamov A."/>
            <person name="Lipzen A."/>
            <person name="Mereny Z."/>
            <person name="Hegedus B."/>
            <person name="Baldrian P."/>
            <person name="Stursova M."/>
            <person name="Weitz H."/>
            <person name="Taylor A."/>
            <person name="Grigoriev I.V."/>
            <person name="Nagy L.G."/>
            <person name="Martin F."/>
            <person name="Kauserud H."/>
        </authorList>
    </citation>
    <scope>NUCLEOTIDE SEQUENCE</scope>
    <source>
        <strain evidence="4">9284</strain>
    </source>
</reference>
<accession>A0AAD7AWN4</accession>
<evidence type="ECO:0000256" key="1">
    <source>
        <dbReference type="ARBA" id="ARBA00006806"/>
    </source>
</evidence>
<comment type="subcellular location">
    <subcellularLocation>
        <location evidence="3">Cytoplasm</location>
        <location evidence="3">Cytoskeleton</location>
    </subcellularLocation>
</comment>
<dbReference type="GO" id="GO:0005829">
    <property type="term" value="C:cytosol"/>
    <property type="evidence" value="ECO:0007669"/>
    <property type="project" value="TreeGrafter"/>
</dbReference>
<protein>
    <recommendedName>
        <fullName evidence="3">Tubulin-specific chaperone A</fullName>
    </recommendedName>
</protein>
<dbReference type="SUPFAM" id="SSF46988">
    <property type="entry name" value="Tubulin chaperone cofactor A"/>
    <property type="match status" value="1"/>
</dbReference>
<dbReference type="GO" id="GO:0007023">
    <property type="term" value="P:post-chaperonin tubulin folding pathway"/>
    <property type="evidence" value="ECO:0007669"/>
    <property type="project" value="UniProtKB-UniRule"/>
</dbReference>
<dbReference type="GO" id="GO:0005874">
    <property type="term" value="C:microtubule"/>
    <property type="evidence" value="ECO:0007669"/>
    <property type="project" value="UniProtKB-KW"/>
</dbReference>
<comment type="subunit">
    <text evidence="3">Supercomplex made of cofactors A to E. Cofactors A and D function by capturing and stabilizing tubulin in a quasi-native conformation. Cofactor E binds to the cofactor D-tubulin complex; interaction with cofactor C then causes the release of tubulin polypeptides that are committed to the native state.</text>
</comment>
<dbReference type="AlphaFoldDB" id="A0AAD7AWN4"/>